<dbReference type="EMBL" id="ODYU01001792">
    <property type="protein sequence ID" value="SOQ38478.1"/>
    <property type="molecule type" value="Genomic_DNA"/>
</dbReference>
<organism evidence="1">
    <name type="scientific">Spodoptera frugiperda</name>
    <name type="common">Fall armyworm</name>
    <dbReference type="NCBI Taxonomy" id="7108"/>
    <lineage>
        <taxon>Eukaryota</taxon>
        <taxon>Metazoa</taxon>
        <taxon>Ecdysozoa</taxon>
        <taxon>Arthropoda</taxon>
        <taxon>Hexapoda</taxon>
        <taxon>Insecta</taxon>
        <taxon>Pterygota</taxon>
        <taxon>Neoptera</taxon>
        <taxon>Endopterygota</taxon>
        <taxon>Lepidoptera</taxon>
        <taxon>Glossata</taxon>
        <taxon>Ditrysia</taxon>
        <taxon>Noctuoidea</taxon>
        <taxon>Noctuidae</taxon>
        <taxon>Amphipyrinae</taxon>
        <taxon>Spodoptera</taxon>
    </lineage>
</organism>
<gene>
    <name evidence="1" type="ORF">SFRICE_010858</name>
</gene>
<evidence type="ECO:0000313" key="1">
    <source>
        <dbReference type="EMBL" id="SOQ38478.1"/>
    </source>
</evidence>
<reference evidence="1" key="1">
    <citation type="submission" date="2016-07" db="EMBL/GenBank/DDBJ databases">
        <authorList>
            <person name="Bretaudeau A."/>
        </authorList>
    </citation>
    <scope>NUCLEOTIDE SEQUENCE</scope>
    <source>
        <strain evidence="1">Rice</strain>
        <tissue evidence="1">Whole body</tissue>
    </source>
</reference>
<proteinExistence type="predicted"/>
<name>A0A2H1VCA4_SPOFR</name>
<sequence length="123" mass="13957">MYPSCLRGAQGEGMARSHTPLTGQVHKIMTEAHLFSLMARLQRGTFVLNSLIRQTAQVIGGEPIAISWTQFQTPCYYREIFENSKKAQQYFARPGNRTRDPLFGSRTYVRPLDQRARCMDGGS</sequence>
<dbReference type="AlphaFoldDB" id="A0A2H1VCA4"/>
<protein>
    <submittedName>
        <fullName evidence="1">SFRICE_010858</fullName>
    </submittedName>
</protein>
<accession>A0A2H1VCA4</accession>